<dbReference type="Gene3D" id="2.60.40.10">
    <property type="entry name" value="Immunoglobulins"/>
    <property type="match status" value="1"/>
</dbReference>
<dbReference type="EMBL" id="CAMXCT010001428">
    <property type="protein sequence ID" value="CAI3989990.1"/>
    <property type="molecule type" value="Genomic_DNA"/>
</dbReference>
<evidence type="ECO:0008006" key="6">
    <source>
        <dbReference type="Google" id="ProtNLM"/>
    </source>
</evidence>
<dbReference type="SUPFAM" id="SSF54236">
    <property type="entry name" value="Ubiquitin-like"/>
    <property type="match status" value="1"/>
</dbReference>
<proteinExistence type="predicted"/>
<evidence type="ECO:0000313" key="4">
    <source>
        <dbReference type="EMBL" id="CAI3989990.1"/>
    </source>
</evidence>
<dbReference type="Gene3D" id="3.10.20.90">
    <property type="entry name" value="Phosphatidylinositol 3-kinase Catalytic Subunit, Chain A, domain 1"/>
    <property type="match status" value="1"/>
</dbReference>
<feature type="domain" description="Fibronectin type-III" evidence="3">
    <location>
        <begin position="1"/>
        <end position="134"/>
    </location>
</feature>
<protein>
    <recommendedName>
        <fullName evidence="6">Ubiquitin-like domain-containing protein</fullName>
    </recommendedName>
</protein>
<dbReference type="EMBL" id="CAMXCT020001428">
    <property type="protein sequence ID" value="CAL1143365.1"/>
    <property type="molecule type" value="Genomic_DNA"/>
</dbReference>
<dbReference type="SMART" id="SM00213">
    <property type="entry name" value="UBQ"/>
    <property type="match status" value="1"/>
</dbReference>
<feature type="compositionally biased region" description="Gly residues" evidence="1">
    <location>
        <begin position="363"/>
        <end position="372"/>
    </location>
</feature>
<dbReference type="AlphaFoldDB" id="A0A9P1FX62"/>
<dbReference type="GO" id="GO:0051787">
    <property type="term" value="F:misfolded protein binding"/>
    <property type="evidence" value="ECO:0007669"/>
    <property type="project" value="TreeGrafter"/>
</dbReference>
<feature type="region of interest" description="Disordered" evidence="1">
    <location>
        <begin position="643"/>
        <end position="674"/>
    </location>
</feature>
<dbReference type="PROSITE" id="PS50853">
    <property type="entry name" value="FN3"/>
    <property type="match status" value="1"/>
</dbReference>
<feature type="region of interest" description="Disordered" evidence="1">
    <location>
        <begin position="303"/>
        <end position="335"/>
    </location>
</feature>
<dbReference type="GO" id="GO:0031593">
    <property type="term" value="F:polyubiquitin modification-dependent protein binding"/>
    <property type="evidence" value="ECO:0007669"/>
    <property type="project" value="TreeGrafter"/>
</dbReference>
<reference evidence="5" key="2">
    <citation type="submission" date="2024-04" db="EMBL/GenBank/DDBJ databases">
        <authorList>
            <person name="Chen Y."/>
            <person name="Shah S."/>
            <person name="Dougan E. K."/>
            <person name="Thang M."/>
            <person name="Chan C."/>
        </authorList>
    </citation>
    <scope>NUCLEOTIDE SEQUENCE [LARGE SCALE GENOMIC DNA]</scope>
</reference>
<dbReference type="PROSITE" id="PS50053">
    <property type="entry name" value="UBIQUITIN_2"/>
    <property type="match status" value="1"/>
</dbReference>
<evidence type="ECO:0000259" key="3">
    <source>
        <dbReference type="PROSITE" id="PS50853"/>
    </source>
</evidence>
<dbReference type="GO" id="GO:0071818">
    <property type="term" value="C:BAT3 complex"/>
    <property type="evidence" value="ECO:0007669"/>
    <property type="project" value="TreeGrafter"/>
</dbReference>
<dbReference type="Pfam" id="PF00041">
    <property type="entry name" value="fn3"/>
    <property type="match status" value="1"/>
</dbReference>
<dbReference type="SUPFAM" id="SSF49265">
    <property type="entry name" value="Fibronectin type III"/>
    <property type="match status" value="1"/>
</dbReference>
<dbReference type="InterPro" id="IPR036116">
    <property type="entry name" value="FN3_sf"/>
</dbReference>
<feature type="domain" description="Ubiquitin-like" evidence="2">
    <location>
        <begin position="234"/>
        <end position="304"/>
    </location>
</feature>
<dbReference type="InterPro" id="IPR000626">
    <property type="entry name" value="Ubiquitin-like_dom"/>
</dbReference>
<organism evidence="4">
    <name type="scientific">Cladocopium goreaui</name>
    <dbReference type="NCBI Taxonomy" id="2562237"/>
    <lineage>
        <taxon>Eukaryota</taxon>
        <taxon>Sar</taxon>
        <taxon>Alveolata</taxon>
        <taxon>Dinophyceae</taxon>
        <taxon>Suessiales</taxon>
        <taxon>Symbiodiniaceae</taxon>
        <taxon>Cladocopium</taxon>
    </lineage>
</organism>
<dbReference type="SMART" id="SM00060">
    <property type="entry name" value="FN3"/>
    <property type="match status" value="1"/>
</dbReference>
<dbReference type="GO" id="GO:0036503">
    <property type="term" value="P:ERAD pathway"/>
    <property type="evidence" value="ECO:0007669"/>
    <property type="project" value="TreeGrafter"/>
</dbReference>
<feature type="non-terminal residue" evidence="4">
    <location>
        <position position="1"/>
    </location>
</feature>
<evidence type="ECO:0000256" key="1">
    <source>
        <dbReference type="SAM" id="MobiDB-lite"/>
    </source>
</evidence>
<evidence type="ECO:0000313" key="5">
    <source>
        <dbReference type="EMBL" id="CAL1143365.1"/>
    </source>
</evidence>
<dbReference type="Pfam" id="PF00240">
    <property type="entry name" value="ubiquitin"/>
    <property type="match status" value="1"/>
</dbReference>
<feature type="region of interest" description="Disordered" evidence="1">
    <location>
        <begin position="363"/>
        <end position="415"/>
    </location>
</feature>
<reference evidence="4" key="1">
    <citation type="submission" date="2022-10" db="EMBL/GenBank/DDBJ databases">
        <authorList>
            <person name="Chen Y."/>
            <person name="Dougan E. K."/>
            <person name="Chan C."/>
            <person name="Rhodes N."/>
            <person name="Thang M."/>
        </authorList>
    </citation>
    <scope>NUCLEOTIDE SEQUENCE</scope>
</reference>
<dbReference type="InterPro" id="IPR003961">
    <property type="entry name" value="FN3_dom"/>
</dbReference>
<evidence type="ECO:0000259" key="2">
    <source>
        <dbReference type="PROSITE" id="PS50053"/>
    </source>
</evidence>
<comment type="caution">
    <text evidence="4">The sequence shown here is derived from an EMBL/GenBank/DDBJ whole genome shotgun (WGS) entry which is preliminary data.</text>
</comment>
<dbReference type="PANTHER" id="PTHR15204:SF0">
    <property type="entry name" value="LARGE PROLINE-RICH PROTEIN BAG6"/>
    <property type="match status" value="1"/>
</dbReference>
<gene>
    <name evidence="4" type="ORF">C1SCF055_LOCUS17013</name>
</gene>
<dbReference type="PANTHER" id="PTHR15204">
    <property type="entry name" value="LARGE PROLINE-RICH PROTEIN BAG6"/>
    <property type="match status" value="1"/>
</dbReference>
<dbReference type="InterPro" id="IPR013783">
    <property type="entry name" value="Ig-like_fold"/>
</dbReference>
<dbReference type="InterPro" id="IPR029071">
    <property type="entry name" value="Ubiquitin-like_domsf"/>
</dbReference>
<dbReference type="CDD" id="cd00063">
    <property type="entry name" value="FN3"/>
    <property type="match status" value="1"/>
</dbReference>
<sequence>VRVDTLTRPHEVVIRWTHPESYNIPVVHYKVRSSLTEDMQDPVEVTIGDRPVHEPGLQLGELMEYDEREGPQLSPTSGHKRFARGGKLALTQMKVKGLRPSTTYYFQVQACNQIGTSEWSTSSLPMKMGSCAPAKCPKPQFLSGNVRDGMTIFWQVPDTYGEGDVTRYDVRLSQHVWNPGWSAAWIRLKELHLLASGRSRNNFRVTHEPRLAMRSHAASSDSSTSGAPAAPPSFEIKILSIDGSSQRVEVKPDMTGLQLKEVISQKLGISMEQRLICRGRAIKDDDLLGAHVTENGQTVHMVQRPPVTVPPGSTPPVTPGAAAALGGRGPMGQPPVPGPGMMTSLPPFLEVFHIAVPDFMGGLGPLGPGHPGHPGHPGPPGPPMPPTPPGQPAPAGAGPGGPGPPFGVNMPDRMPGGVVQLMQAVEAAQAAWRMDAPRPPPAMVPPALATPTMRGIPLVPTGFPHPVPPHVPLPPPMAPVAFGPPAPAAMPPPHFPPPMPAPMHVVLQGFPPQGLAQVIPQMLAPEVPPPPRGVPGGTRPPETLPWRDLRRLHSHLTVALGRSSGYRPGNLPPDGLAPQAEMRAFLTSLHAATSQLGVAVSDLIQNSESLMGDGPPSRQQTQFNLVLGSASRLFRSLSNVMSTSHETGTGTAGTGTANAARPGEAPPAPVSHDSGVGQALAPVALRCGLQPLELLQSSWQEALPSVACPEHLTRAYVFAFLQEVERNASNELVGTPDAAERYPHLNSLVMLR</sequence>
<dbReference type="OrthoDB" id="267397at2759"/>
<feature type="compositionally biased region" description="Pro residues" evidence="1">
    <location>
        <begin position="374"/>
        <end position="392"/>
    </location>
</feature>
<name>A0A9P1FX62_9DINO</name>
<feature type="compositionally biased region" description="Pro residues" evidence="1">
    <location>
        <begin position="307"/>
        <end position="318"/>
    </location>
</feature>
<accession>A0A9P1FX62</accession>